<dbReference type="AlphaFoldDB" id="A0A0N4T7R6"/>
<accession>A0A0N4T7R6</accession>
<dbReference type="Proteomes" id="UP000278627">
    <property type="component" value="Unassembled WGS sequence"/>
</dbReference>
<dbReference type="PROSITE" id="PS00542">
    <property type="entry name" value="COMPLEX1_30K"/>
    <property type="match status" value="1"/>
</dbReference>
<evidence type="ECO:0000313" key="6">
    <source>
        <dbReference type="EMBL" id="VDN85403.1"/>
    </source>
</evidence>
<proteinExistence type="inferred from homology"/>
<reference evidence="8" key="1">
    <citation type="submission" date="2017-02" db="UniProtKB">
        <authorList>
            <consortium name="WormBaseParasite"/>
        </authorList>
    </citation>
    <scope>IDENTIFICATION</scope>
</reference>
<dbReference type="HAMAP" id="MF_01357">
    <property type="entry name" value="NDH1_NuoC"/>
    <property type="match status" value="1"/>
</dbReference>
<organism evidence="8">
    <name type="scientific">Brugia pahangi</name>
    <name type="common">Filarial nematode worm</name>
    <dbReference type="NCBI Taxonomy" id="6280"/>
    <lineage>
        <taxon>Eukaryota</taxon>
        <taxon>Metazoa</taxon>
        <taxon>Ecdysozoa</taxon>
        <taxon>Nematoda</taxon>
        <taxon>Chromadorea</taxon>
        <taxon>Rhabditida</taxon>
        <taxon>Spirurina</taxon>
        <taxon>Spiruromorpha</taxon>
        <taxon>Filarioidea</taxon>
        <taxon>Onchocercidae</taxon>
        <taxon>Brugia</taxon>
    </lineage>
</organism>
<keyword evidence="3 4" id="KW-0813">Transport</keyword>
<sequence length="285" mass="33598">MLNRQVQAWRTLCRLTGIVSKNTRSCTTNFSDKMEKNTKKATIWKIDDMRREKLARFGRYCAECLPKFVQKVQFAAGDELELLIHPSGVTPVIAFLKGNHAAQFTNIVFITGMDVPSRKFRFEVLLVLFIHAKLKASSIHEVIYAFLSIRFNARIRVRTYTDEIAPLESITPIFKGANWYEREVYDMYGVWFNNHPDLRRILTDYGFEGHPFRKDFPLSGYVELRYDSELGRCVYEPTELAQEFRKFDLKTPWELMPNFRNESMMSRYEQVSLEEPKEEDEKDKK</sequence>
<keyword evidence="4" id="KW-1278">Translocase</keyword>
<evidence type="ECO:0000256" key="4">
    <source>
        <dbReference type="RuleBase" id="RU003456"/>
    </source>
</evidence>
<dbReference type="PANTHER" id="PTHR10884">
    <property type="entry name" value="NADH DEHYDROGENASE UBIQUINONE IRON-SULFUR PROTEIN 3"/>
    <property type="match status" value="1"/>
</dbReference>
<evidence type="ECO:0000313" key="7">
    <source>
        <dbReference type="Proteomes" id="UP000278627"/>
    </source>
</evidence>
<dbReference type="EMBL" id="UZAD01001873">
    <property type="protein sequence ID" value="VDN85403.1"/>
    <property type="molecule type" value="Genomic_DNA"/>
</dbReference>
<dbReference type="InterPro" id="IPR010218">
    <property type="entry name" value="NADH_DH_suC"/>
</dbReference>
<dbReference type="Pfam" id="PF00329">
    <property type="entry name" value="Complex1_30kDa"/>
    <property type="match status" value="1"/>
</dbReference>
<keyword evidence="4" id="KW-0520">NAD</keyword>
<dbReference type="STRING" id="6280.A0A0N4T7R6"/>
<evidence type="ECO:0000256" key="2">
    <source>
        <dbReference type="ARBA" id="ARBA00020084"/>
    </source>
</evidence>
<dbReference type="SUPFAM" id="SSF143243">
    <property type="entry name" value="Nqo5-like"/>
    <property type="match status" value="1"/>
</dbReference>
<name>A0A0N4T7R6_BRUPA</name>
<dbReference type="GO" id="GO:0008137">
    <property type="term" value="F:NADH dehydrogenase (ubiquinone) activity"/>
    <property type="evidence" value="ECO:0007669"/>
    <property type="project" value="InterPro"/>
</dbReference>
<keyword evidence="7" id="KW-1185">Reference proteome</keyword>
<reference evidence="6 7" key="2">
    <citation type="submission" date="2018-11" db="EMBL/GenBank/DDBJ databases">
        <authorList>
            <consortium name="Pathogen Informatics"/>
        </authorList>
    </citation>
    <scope>NUCLEOTIDE SEQUENCE [LARGE SCALE GENOMIC DNA]</scope>
</reference>
<comment type="similarity">
    <text evidence="1 4">Belongs to the complex I 30 kDa subunit family.</text>
</comment>
<dbReference type="PANTHER" id="PTHR10884:SF14">
    <property type="entry name" value="NADH DEHYDROGENASE [UBIQUINONE] IRON-SULFUR PROTEIN 3, MITOCHONDRIAL"/>
    <property type="match status" value="1"/>
</dbReference>
<dbReference type="Gene3D" id="3.30.460.80">
    <property type="entry name" value="NADH:ubiquinone oxidoreductase, 30kDa subunit"/>
    <property type="match status" value="1"/>
</dbReference>
<evidence type="ECO:0000313" key="8">
    <source>
        <dbReference type="WBParaSite" id="BPAG_0000425301-mRNA-1"/>
    </source>
</evidence>
<feature type="domain" description="NADH:ubiquinone oxidoreductase 30kDa subunit" evidence="5">
    <location>
        <begin position="84"/>
        <end position="221"/>
    </location>
</feature>
<evidence type="ECO:0000256" key="1">
    <source>
        <dbReference type="ARBA" id="ARBA00007569"/>
    </source>
</evidence>
<evidence type="ECO:0000259" key="5">
    <source>
        <dbReference type="Pfam" id="PF00329"/>
    </source>
</evidence>
<dbReference type="WBParaSite" id="BPAG_0000425301-mRNA-1">
    <property type="protein sequence ID" value="BPAG_0000425301-mRNA-1"/>
    <property type="gene ID" value="BPAG_0000425301"/>
</dbReference>
<dbReference type="InterPro" id="IPR001268">
    <property type="entry name" value="NADH_UbQ_OxRdtase_30kDa_su"/>
</dbReference>
<dbReference type="GO" id="GO:0016651">
    <property type="term" value="F:oxidoreductase activity, acting on NAD(P)H"/>
    <property type="evidence" value="ECO:0007669"/>
    <property type="project" value="InterPro"/>
</dbReference>
<protein>
    <recommendedName>
        <fullName evidence="2">NADH dehydrogenase [ubiquinone] iron-sulfur protein 3, mitochondrial</fullName>
    </recommendedName>
</protein>
<evidence type="ECO:0000256" key="3">
    <source>
        <dbReference type="ARBA" id="ARBA00022448"/>
    </source>
</evidence>
<gene>
    <name evidence="6" type="ORF">BPAG_LOCUS4217</name>
</gene>
<dbReference type="InterPro" id="IPR037232">
    <property type="entry name" value="NADH_quin_OxRdtase_su_C/D-like"/>
</dbReference>
<dbReference type="InterPro" id="IPR020396">
    <property type="entry name" value="NADH_UbQ_OxRdtase_CS"/>
</dbReference>